<dbReference type="RefSeq" id="WP_344687682.1">
    <property type="nucleotide sequence ID" value="NZ_BAABBH010000001.1"/>
</dbReference>
<reference evidence="2 3" key="1">
    <citation type="submission" date="2024-12" db="EMBL/GenBank/DDBJ databases">
        <authorList>
            <person name="Lee Y."/>
        </authorList>
    </citation>
    <scope>NUCLEOTIDE SEQUENCE [LARGE SCALE GENOMIC DNA]</scope>
    <source>
        <strain evidence="2 3">03SUJ4</strain>
    </source>
</reference>
<proteinExistence type="predicted"/>
<evidence type="ECO:0000313" key="2">
    <source>
        <dbReference type="EMBL" id="MFN2975291.1"/>
    </source>
</evidence>
<evidence type="ECO:0008006" key="4">
    <source>
        <dbReference type="Google" id="ProtNLM"/>
    </source>
</evidence>
<evidence type="ECO:0000313" key="3">
    <source>
        <dbReference type="Proteomes" id="UP001634747"/>
    </source>
</evidence>
<keyword evidence="1" id="KW-0812">Transmembrane</keyword>
<dbReference type="Proteomes" id="UP001634747">
    <property type="component" value="Unassembled WGS sequence"/>
</dbReference>
<keyword evidence="1" id="KW-0472">Membrane</keyword>
<protein>
    <recommendedName>
        <fullName evidence="4">Transmembrane protein</fullName>
    </recommendedName>
</protein>
<dbReference type="EMBL" id="JBJYXY010000001">
    <property type="protein sequence ID" value="MFN2975291.1"/>
    <property type="molecule type" value="Genomic_DNA"/>
</dbReference>
<comment type="caution">
    <text evidence="2">The sequence shown here is derived from an EMBL/GenBank/DDBJ whole genome shotgun (WGS) entry which is preliminary data.</text>
</comment>
<keyword evidence="3" id="KW-1185">Reference proteome</keyword>
<accession>A0ABW9KHL3</accession>
<sequence>MLRRRLPVHRSTARTIPRVMENNAYEANRDPKSPNKGVNTPVFLFSIGAFLIACLLAATCWFWYAGHRGLSATPHEGPTGVGGMTAGSKK</sequence>
<name>A0ABW9KHL3_9BACT</name>
<organism evidence="2 3">
    <name type="scientific">Terriglobus aquaticus</name>
    <dbReference type="NCBI Taxonomy" id="940139"/>
    <lineage>
        <taxon>Bacteria</taxon>
        <taxon>Pseudomonadati</taxon>
        <taxon>Acidobacteriota</taxon>
        <taxon>Terriglobia</taxon>
        <taxon>Terriglobales</taxon>
        <taxon>Acidobacteriaceae</taxon>
        <taxon>Terriglobus</taxon>
    </lineage>
</organism>
<gene>
    <name evidence="2" type="ORF">ACK2TP_05915</name>
</gene>
<evidence type="ECO:0000256" key="1">
    <source>
        <dbReference type="SAM" id="Phobius"/>
    </source>
</evidence>
<keyword evidence="1" id="KW-1133">Transmembrane helix</keyword>
<feature type="transmembrane region" description="Helical" evidence="1">
    <location>
        <begin position="42"/>
        <end position="64"/>
    </location>
</feature>